<reference evidence="9" key="1">
    <citation type="submission" date="2011-08" db="EMBL/GenBank/DDBJ databases">
        <title>The draft genome of Latimeria chalumnae.</title>
        <authorList>
            <person name="Di Palma F."/>
            <person name="Alfoldi J."/>
            <person name="Johnson J."/>
            <person name="Berlin A."/>
            <person name="Gnerre S."/>
            <person name="Jaffe D."/>
            <person name="MacCallum I."/>
            <person name="Young S."/>
            <person name="Walker B.J."/>
            <person name="Lander E."/>
            <person name="Lindblad-Toh K."/>
        </authorList>
    </citation>
    <scope>NUCLEOTIDE SEQUENCE [LARGE SCALE GENOMIC DNA]</scope>
    <source>
        <strain evidence="9">Wild caught</strain>
    </source>
</reference>
<keyword evidence="5" id="KW-0378">Hydrolase</keyword>
<evidence type="ECO:0000256" key="6">
    <source>
        <dbReference type="SAM" id="MobiDB-lite"/>
    </source>
</evidence>
<keyword evidence="5" id="KW-0540">Nuclease</keyword>
<evidence type="ECO:0000313" key="9">
    <source>
        <dbReference type="Proteomes" id="UP000008672"/>
    </source>
</evidence>
<comment type="similarity">
    <text evidence="1 5">Belongs to the DXO/Dom3Z family.</text>
</comment>
<protein>
    <recommendedName>
        <fullName evidence="5">Decapping nuclease</fullName>
        <ecNumber evidence="5">3.6.1.-</ecNumber>
    </recommendedName>
</protein>
<keyword evidence="5" id="KW-0479">Metal-binding</keyword>
<evidence type="ECO:0000256" key="2">
    <source>
        <dbReference type="ARBA" id="ARBA00024458"/>
    </source>
</evidence>
<dbReference type="GO" id="GO:0110155">
    <property type="term" value="P:NAD-cap decapping"/>
    <property type="evidence" value="ECO:0007669"/>
    <property type="project" value="TreeGrafter"/>
</dbReference>
<keyword evidence="5" id="KW-0460">Magnesium</keyword>
<dbReference type="GO" id="GO:0005634">
    <property type="term" value="C:nucleus"/>
    <property type="evidence" value="ECO:0007669"/>
    <property type="project" value="UniProtKB-SubCell"/>
</dbReference>
<evidence type="ECO:0000313" key="8">
    <source>
        <dbReference type="Ensembl" id="ENSLACP00000012867.2"/>
    </source>
</evidence>
<keyword evidence="5" id="KW-0539">Nucleus</keyword>
<dbReference type="RefSeq" id="XP_014349782.1">
    <property type="nucleotide sequence ID" value="XM_014494296.2"/>
</dbReference>
<accession>H3AT96</accession>
<evidence type="ECO:0000256" key="1">
    <source>
        <dbReference type="ARBA" id="ARBA00006562"/>
    </source>
</evidence>
<dbReference type="Pfam" id="PF08652">
    <property type="entry name" value="RAI1"/>
    <property type="match status" value="1"/>
</dbReference>
<comment type="catalytic activity">
    <reaction evidence="3">
        <text>a 5'-end CoA-ribonucleoside in mRNA + H2O = 3'-dephospho-CoA + a 5'-end phospho-ribonucleoside in mRNA + H(+)</text>
        <dbReference type="Rhea" id="RHEA:67496"/>
        <dbReference type="Rhea" id="RHEA-COMP:15692"/>
        <dbReference type="Rhea" id="RHEA-COMP:17276"/>
        <dbReference type="ChEBI" id="CHEBI:15377"/>
        <dbReference type="ChEBI" id="CHEBI:15378"/>
        <dbReference type="ChEBI" id="CHEBI:57328"/>
        <dbReference type="ChEBI" id="CHEBI:138282"/>
        <dbReference type="ChEBI" id="CHEBI:172371"/>
    </reaction>
    <physiologicalReaction direction="left-to-right" evidence="3">
        <dbReference type="Rhea" id="RHEA:67497"/>
    </physiologicalReaction>
</comment>
<dbReference type="KEGG" id="lcm:102352788"/>
<dbReference type="InterPro" id="IPR013961">
    <property type="entry name" value="RAI1"/>
</dbReference>
<dbReference type="InterPro" id="IPR039039">
    <property type="entry name" value="RAI1-like_fam"/>
</dbReference>
<organism evidence="8 9">
    <name type="scientific">Latimeria chalumnae</name>
    <name type="common">Coelacanth</name>
    <dbReference type="NCBI Taxonomy" id="7897"/>
    <lineage>
        <taxon>Eukaryota</taxon>
        <taxon>Metazoa</taxon>
        <taxon>Chordata</taxon>
        <taxon>Craniata</taxon>
        <taxon>Vertebrata</taxon>
        <taxon>Euteleostomi</taxon>
        <taxon>Coelacanthiformes</taxon>
        <taxon>Coelacanthidae</taxon>
        <taxon>Latimeria</taxon>
    </lineage>
</organism>
<keyword evidence="5" id="KW-0694">RNA-binding</keyword>
<evidence type="ECO:0000256" key="5">
    <source>
        <dbReference type="RuleBase" id="RU367113"/>
    </source>
</evidence>
<dbReference type="AlphaFoldDB" id="H3AT96"/>
<dbReference type="eggNOG" id="KOG1982">
    <property type="taxonomic scope" value="Eukaryota"/>
</dbReference>
<feature type="region of interest" description="Disordered" evidence="6">
    <location>
        <begin position="1"/>
        <end position="43"/>
    </location>
</feature>
<dbReference type="EMBL" id="AFYH01163978">
    <property type="status" value="NOT_ANNOTATED_CDS"/>
    <property type="molecule type" value="Genomic_DNA"/>
</dbReference>
<dbReference type="GeneID" id="102352788"/>
<dbReference type="OrthoDB" id="5853397at2759"/>
<dbReference type="PANTHER" id="PTHR12395:SF9">
    <property type="entry name" value="DECAPPING AND EXORIBONUCLEASE PROTEIN"/>
    <property type="match status" value="1"/>
</dbReference>
<comment type="cofactor">
    <cofactor evidence="5">
        <name>Mg(2+)</name>
        <dbReference type="ChEBI" id="CHEBI:18420"/>
    </cofactor>
    <text evidence="5">Binds 2 magnesium ions.</text>
</comment>
<keyword evidence="5" id="KW-0547">Nucleotide-binding</keyword>
<dbReference type="Ensembl" id="ENSLACT00000012961.2">
    <property type="protein sequence ID" value="ENSLACP00000012867.2"/>
    <property type="gene ID" value="ENSLACG00000011329.2"/>
</dbReference>
<comment type="function">
    <text evidence="5">Decapping enzyme for NAD-capped RNAs: specifically hydrolyzes the nicotinamide adenine dinucleotide (NAD) cap from a subset of RNAs by removing the entire NAD moiety from the 5'-end of an NAD-capped RNA.</text>
</comment>
<dbReference type="GO" id="GO:0000166">
    <property type="term" value="F:nucleotide binding"/>
    <property type="evidence" value="ECO:0007669"/>
    <property type="project" value="UniProtKB-KW"/>
</dbReference>
<reference evidence="8" key="2">
    <citation type="submission" date="2025-08" db="UniProtKB">
        <authorList>
            <consortium name="Ensembl"/>
        </authorList>
    </citation>
    <scope>IDENTIFICATION</scope>
</reference>
<dbReference type="GO" id="GO:0005829">
    <property type="term" value="C:cytosol"/>
    <property type="evidence" value="ECO:0007669"/>
    <property type="project" value="TreeGrafter"/>
</dbReference>
<sequence length="413" mass="48749">MAESSISEKSQVKRSGEEIQEGTAKRFHFSTTDSSVKQKDDLTSSSAPTLSVKEYLYDTYFPFYKQPMEVGCFSLDSERRFFNDARQLKYYVPPENGKSPNFNLPDGYKDRYIKRDDNVKENLDHLLRWILNNKRFFKIPLQQHEKTDASCSVKRDFVTWRGHLTKILTTPYEYNEGWLMAVTLFNGTYYISEVETEAAKKKREMRPEYLDKMMYMGYKFEQYMCASDPQGKPNPAGIVNTNEAYCTVIQAKLKWHSLLFSGEVDCKDQSYHTGKAPSYYVELKTSKEVYTQKEQRNLYRYKLLKWWAQSFLPGVPRIIVGFRDNDGTVVSLQTFETMKIFHVIKNEKNMWKPTVCVNFCDAFLSFIKKVVTQDDYRMVYLFSWEPHQDVCYSVHKDSEYTFLPDWYVNEVTK</sequence>
<dbReference type="Bgee" id="ENSLACG00000011329">
    <property type="expression patterns" value="Expressed in chordate pharynx and 6 other cell types or tissues"/>
</dbReference>
<dbReference type="FunCoup" id="H3AT96">
    <property type="interactions" value="2292"/>
</dbReference>
<comment type="catalytic activity">
    <reaction evidence="2">
        <text>a 5'-end FAD-phospho-ribonucleoside in mRNA + H2O = a 5'-end phospho-ribonucleoside in mRNA + FAD + H(+)</text>
        <dbReference type="Rhea" id="RHEA:67492"/>
        <dbReference type="Rhea" id="RHEA-COMP:15692"/>
        <dbReference type="Rhea" id="RHEA-COMP:17275"/>
        <dbReference type="ChEBI" id="CHEBI:15377"/>
        <dbReference type="ChEBI" id="CHEBI:15378"/>
        <dbReference type="ChEBI" id="CHEBI:57692"/>
        <dbReference type="ChEBI" id="CHEBI:138282"/>
        <dbReference type="ChEBI" id="CHEBI:172372"/>
    </reaction>
    <physiologicalReaction direction="left-to-right" evidence="2">
        <dbReference type="Rhea" id="RHEA:67493"/>
    </physiologicalReaction>
</comment>
<dbReference type="GO" id="GO:0034353">
    <property type="term" value="F:mRNA 5'-diphosphatase activity"/>
    <property type="evidence" value="ECO:0007669"/>
    <property type="project" value="TreeGrafter"/>
</dbReference>
<dbReference type="GO" id="GO:0004518">
    <property type="term" value="F:nuclease activity"/>
    <property type="evidence" value="ECO:0007669"/>
    <property type="project" value="UniProtKB-KW"/>
</dbReference>
<dbReference type="GO" id="GO:0046872">
    <property type="term" value="F:metal ion binding"/>
    <property type="evidence" value="ECO:0007669"/>
    <property type="project" value="UniProtKB-KW"/>
</dbReference>
<comment type="subcellular location">
    <subcellularLocation>
        <location evidence="5">Nucleus</location>
    </subcellularLocation>
</comment>
<proteinExistence type="inferred from homology"/>
<keyword evidence="9" id="KW-1185">Reference proteome</keyword>
<dbReference type="GO" id="GO:0003723">
    <property type="term" value="F:RNA binding"/>
    <property type="evidence" value="ECO:0007669"/>
    <property type="project" value="UniProtKB-KW"/>
</dbReference>
<name>H3AT96_LATCH</name>
<reference evidence="8" key="3">
    <citation type="submission" date="2025-09" db="UniProtKB">
        <authorList>
            <consortium name="Ensembl"/>
        </authorList>
    </citation>
    <scope>IDENTIFICATION</scope>
</reference>
<dbReference type="GeneTree" id="ENSGT00390000006425"/>
<dbReference type="CTD" id="1797"/>
<feature type="domain" description="RAI1-like" evidence="7">
    <location>
        <begin position="65"/>
        <end position="408"/>
    </location>
</feature>
<evidence type="ECO:0000256" key="3">
    <source>
        <dbReference type="ARBA" id="ARBA00024564"/>
    </source>
</evidence>
<comment type="catalytic activity">
    <reaction evidence="4">
        <text>a 5'-end NAD(+)-phospho-ribonucleoside in snoRNA + H2O = a 5'-end phospho-ribonucleoside in snoRNA + NAD(+) + H(+)</text>
        <dbReference type="Rhea" id="RHEA:60892"/>
        <dbReference type="Rhea" id="RHEA-COMP:15699"/>
        <dbReference type="Rhea" id="RHEA-COMP:15700"/>
        <dbReference type="ChEBI" id="CHEBI:15377"/>
        <dbReference type="ChEBI" id="CHEBI:15378"/>
        <dbReference type="ChEBI" id="CHEBI:57540"/>
        <dbReference type="ChEBI" id="CHEBI:138282"/>
        <dbReference type="ChEBI" id="CHEBI:144029"/>
    </reaction>
    <physiologicalReaction direction="left-to-right" evidence="4">
        <dbReference type="Rhea" id="RHEA:60893"/>
    </physiologicalReaction>
</comment>
<dbReference type="EC" id="3.6.1.-" evidence="5"/>
<gene>
    <name evidence="8" type="primary">DXO</name>
</gene>
<evidence type="ECO:0000259" key="7">
    <source>
        <dbReference type="Pfam" id="PF08652"/>
    </source>
</evidence>
<dbReference type="RefSeq" id="XP_006005733.1">
    <property type="nucleotide sequence ID" value="XM_006005671.3"/>
</dbReference>
<dbReference type="STRING" id="7897.ENSLACP00000012867"/>
<dbReference type="PANTHER" id="PTHR12395">
    <property type="entry name" value="DOM-3 RELATED"/>
    <property type="match status" value="1"/>
</dbReference>
<dbReference type="InParanoid" id="H3AT96"/>
<dbReference type="GO" id="GO:0000956">
    <property type="term" value="P:nuclear-transcribed mRNA catabolic process"/>
    <property type="evidence" value="ECO:0007669"/>
    <property type="project" value="TreeGrafter"/>
</dbReference>
<dbReference type="OMA" id="VVTWRGH"/>
<evidence type="ECO:0000256" key="4">
    <source>
        <dbReference type="ARBA" id="ARBA00049418"/>
    </source>
</evidence>
<dbReference type="Proteomes" id="UP000008672">
    <property type="component" value="Unassembled WGS sequence"/>
</dbReference>